<evidence type="ECO:0000256" key="1">
    <source>
        <dbReference type="SAM" id="SignalP"/>
    </source>
</evidence>
<accession>A0A6N4V079</accession>
<organism evidence="2 3">
    <name type="scientific">Mycolicibacterium alvei</name>
    <dbReference type="NCBI Taxonomy" id="67081"/>
    <lineage>
        <taxon>Bacteria</taxon>
        <taxon>Bacillati</taxon>
        <taxon>Actinomycetota</taxon>
        <taxon>Actinomycetes</taxon>
        <taxon>Mycobacteriales</taxon>
        <taxon>Mycobacteriaceae</taxon>
        <taxon>Mycolicibacterium</taxon>
    </lineage>
</organism>
<dbReference type="KEGG" id="malv:MALV_52540"/>
<feature type="signal peptide" evidence="1">
    <location>
        <begin position="1"/>
        <end position="28"/>
    </location>
</feature>
<feature type="chain" id="PRO_5026874544" evidence="1">
    <location>
        <begin position="29"/>
        <end position="147"/>
    </location>
</feature>
<proteinExistence type="predicted"/>
<keyword evidence="3" id="KW-1185">Reference proteome</keyword>
<dbReference type="AlphaFoldDB" id="A0A6N4V079"/>
<dbReference type="EMBL" id="AP022565">
    <property type="protein sequence ID" value="BBX30129.1"/>
    <property type="molecule type" value="Genomic_DNA"/>
</dbReference>
<evidence type="ECO:0000313" key="3">
    <source>
        <dbReference type="Proteomes" id="UP000466906"/>
    </source>
</evidence>
<gene>
    <name evidence="2" type="ORF">MALV_52540</name>
</gene>
<keyword evidence="1" id="KW-0732">Signal</keyword>
<reference evidence="2 3" key="1">
    <citation type="journal article" date="2019" name="Emerg. Microbes Infect.">
        <title>Comprehensive subspecies identification of 175 nontuberculous mycobacteria species based on 7547 genomic profiles.</title>
        <authorList>
            <person name="Matsumoto Y."/>
            <person name="Kinjo T."/>
            <person name="Motooka D."/>
            <person name="Nabeya D."/>
            <person name="Jung N."/>
            <person name="Uechi K."/>
            <person name="Horii T."/>
            <person name="Iida T."/>
            <person name="Fujita J."/>
            <person name="Nakamura S."/>
        </authorList>
    </citation>
    <scope>NUCLEOTIDE SEQUENCE [LARGE SCALE GENOMIC DNA]</scope>
    <source>
        <strain evidence="2 3">JCM 12272</strain>
    </source>
</reference>
<name>A0A6N4V079_9MYCO</name>
<sequence>MSGFRNVTALARAVVLTAPWLWVPTAHAETFAQLPPVPVVASPTCGGSVSAEAQVAPVQTYDRVEGGVRVAIHYDAGVYDGSCSLTVAATWTNLDTGASGGGDITAVSTIDGHYGFIGYANATFQTGSGTVVVTVSSHPGAQMRVTA</sequence>
<dbReference type="RefSeq" id="WP_163669029.1">
    <property type="nucleotide sequence ID" value="NZ_AP022565.1"/>
</dbReference>
<dbReference type="Proteomes" id="UP000466906">
    <property type="component" value="Chromosome"/>
</dbReference>
<evidence type="ECO:0000313" key="2">
    <source>
        <dbReference type="EMBL" id="BBX30129.1"/>
    </source>
</evidence>
<protein>
    <submittedName>
        <fullName evidence="2">Uncharacterized protein</fullName>
    </submittedName>
</protein>